<dbReference type="CDD" id="cd07341">
    <property type="entry name" value="M56_BlaR1_MecR1_like"/>
    <property type="match status" value="1"/>
</dbReference>
<keyword evidence="2" id="KW-1133">Transmembrane helix</keyword>
<dbReference type="KEGG" id="lue:DCD74_00295"/>
<feature type="region of interest" description="Disordered" evidence="1">
    <location>
        <begin position="464"/>
        <end position="540"/>
    </location>
</feature>
<evidence type="ECO:0000256" key="2">
    <source>
        <dbReference type="SAM" id="Phobius"/>
    </source>
</evidence>
<evidence type="ECO:0000256" key="1">
    <source>
        <dbReference type="SAM" id="MobiDB-lite"/>
    </source>
</evidence>
<feature type="transmembrane region" description="Helical" evidence="2">
    <location>
        <begin position="12"/>
        <end position="31"/>
    </location>
</feature>
<feature type="transmembrane region" description="Helical" evidence="2">
    <location>
        <begin position="278"/>
        <end position="297"/>
    </location>
</feature>
<feature type="transmembrane region" description="Helical" evidence="2">
    <location>
        <begin position="94"/>
        <end position="112"/>
    </location>
</feature>
<name>A0A344J2S7_9GAMM</name>
<dbReference type="PANTHER" id="PTHR34978:SF3">
    <property type="entry name" value="SLR0241 PROTEIN"/>
    <property type="match status" value="1"/>
</dbReference>
<keyword evidence="2" id="KW-0812">Transmembrane</keyword>
<dbReference type="Proteomes" id="UP000251842">
    <property type="component" value="Chromosome"/>
</dbReference>
<accession>A0A344J2S7</accession>
<sequence length="673" mass="71646">MDATDLLSKLWLATWTSSAAMLAVCLLRAPVRRHFGAGAAYGLWWLVPAALLANLLPGRTRVIDLPTVLQAPSRIEAAPFAAVDLPTGWDVEPWLLAAWALGACALAAWFHWQQTRFERGLGRLECVDADARLWRAEHAAGLPALVGLWRPVIVLPADIGERFDARQRELMVLHERIHLRRGDAWINAFAALLRALFWFNPLAHLCASRLRHDQELACDARILAAQPGSARPYAEAMLKAQAIAHPLPLGCHWGATHPLKERIMQMTQKMPARGWQRAGVALVVAGIAATGFAAWSAQPERFVMAPAKQSQAQPPAVAVMPRTRSVQVSQSSDRPADIELAIQLQVDGGKPSELVIATAANQSFTATTGSASGQLTLQGRVEPVTHQGQPAYRTSLQLFRNGTAQPLANPVLIVSPGKEARVQVGEEVRGGGFKGIDLHLRVGPLSAETRGVIDEAEKAAAEAGRAADEAARDAEAAARDAAAAAEEASRHAELAAGQAERDARHAADEAMSDAEQAAREAEAQAREAERAARDAARRAQAGTSLHFNVVPAPPVPPSPPAVPRMPAPVPAVAPPASPSPPRVPTMARMPAPPALPAPPAPPHAAASVDSYPSAIKAGGRAASSAEISRYKLANGYRWVRVDGIARPGLHIESTVFVMPDGHAKGPMFAGFDR</sequence>
<feature type="compositionally biased region" description="Basic and acidic residues" evidence="1">
    <location>
        <begin position="464"/>
        <end position="478"/>
    </location>
</feature>
<proteinExistence type="predicted"/>
<keyword evidence="5" id="KW-1185">Reference proteome</keyword>
<dbReference type="RefSeq" id="WP_112925559.1">
    <property type="nucleotide sequence ID" value="NZ_CP029556.1"/>
</dbReference>
<protein>
    <recommendedName>
        <fullName evidence="3">Peptidase M56 domain-containing protein</fullName>
    </recommendedName>
</protein>
<evidence type="ECO:0000313" key="5">
    <source>
        <dbReference type="Proteomes" id="UP000251842"/>
    </source>
</evidence>
<reference evidence="5" key="1">
    <citation type="submission" date="2018-05" db="EMBL/GenBank/DDBJ databases">
        <title>Luteimonas pekinense sp. nov., isolated from human Meibomian gland secretions, Beijing, China.</title>
        <authorList>
            <person name="Wen T."/>
            <person name="Bai H."/>
            <person name="Lv H."/>
        </authorList>
    </citation>
    <scope>NUCLEOTIDE SEQUENCE [LARGE SCALE GENOMIC DNA]</scope>
    <source>
        <strain evidence="5">83-4</strain>
    </source>
</reference>
<dbReference type="AlphaFoldDB" id="A0A344J2S7"/>
<dbReference type="InterPro" id="IPR008756">
    <property type="entry name" value="Peptidase_M56"/>
</dbReference>
<dbReference type="EMBL" id="CP029556">
    <property type="protein sequence ID" value="AXA83337.1"/>
    <property type="molecule type" value="Genomic_DNA"/>
</dbReference>
<dbReference type="InterPro" id="IPR052173">
    <property type="entry name" value="Beta-lactam_resp_regulator"/>
</dbReference>
<evidence type="ECO:0000259" key="3">
    <source>
        <dbReference type="Pfam" id="PF05569"/>
    </source>
</evidence>
<organism evidence="4 5">
    <name type="scientific">Solilutibacter oculi</name>
    <dbReference type="NCBI Taxonomy" id="2698682"/>
    <lineage>
        <taxon>Bacteria</taxon>
        <taxon>Pseudomonadati</taxon>
        <taxon>Pseudomonadota</taxon>
        <taxon>Gammaproteobacteria</taxon>
        <taxon>Lysobacterales</taxon>
        <taxon>Lysobacteraceae</taxon>
        <taxon>Solilutibacter</taxon>
    </lineage>
</organism>
<feature type="compositionally biased region" description="Basic and acidic residues" evidence="1">
    <location>
        <begin position="516"/>
        <end position="537"/>
    </location>
</feature>
<dbReference type="Pfam" id="PF05569">
    <property type="entry name" value="Peptidase_M56"/>
    <property type="match status" value="1"/>
</dbReference>
<dbReference type="PANTHER" id="PTHR34978">
    <property type="entry name" value="POSSIBLE SENSOR-TRANSDUCER PROTEIN BLAR"/>
    <property type="match status" value="1"/>
</dbReference>
<evidence type="ECO:0000313" key="4">
    <source>
        <dbReference type="EMBL" id="AXA83337.1"/>
    </source>
</evidence>
<feature type="domain" description="Peptidase M56" evidence="3">
    <location>
        <begin position="9"/>
        <end position="265"/>
    </location>
</feature>
<gene>
    <name evidence="4" type="ORF">DCD74_00295</name>
</gene>
<dbReference type="OrthoDB" id="1628901at2"/>
<keyword evidence="2" id="KW-0472">Membrane</keyword>
<feature type="transmembrane region" description="Helical" evidence="2">
    <location>
        <begin position="38"/>
        <end position="56"/>
    </location>
</feature>
<feature type="compositionally biased region" description="Basic and acidic residues" evidence="1">
    <location>
        <begin position="487"/>
        <end position="508"/>
    </location>
</feature>